<reference evidence="4 5" key="1">
    <citation type="submission" date="2020-08" db="EMBL/GenBank/DDBJ databases">
        <title>A Genomic Blueprint of the Chicken Gut Microbiome.</title>
        <authorList>
            <person name="Gilroy R."/>
            <person name="Ravi A."/>
            <person name="Getino M."/>
            <person name="Pursley I."/>
            <person name="Horton D.L."/>
            <person name="Alikhan N.-F."/>
            <person name="Baker D."/>
            <person name="Gharbi K."/>
            <person name="Hall N."/>
            <person name="Watson M."/>
            <person name="Adriaenssens E.M."/>
            <person name="Foster-Nyarko E."/>
            <person name="Jarju S."/>
            <person name="Secka A."/>
            <person name="Antonio M."/>
            <person name="Oren A."/>
            <person name="Chaudhuri R."/>
            <person name="La Ragione R.M."/>
            <person name="Hildebrand F."/>
            <person name="Pallen M.J."/>
        </authorList>
    </citation>
    <scope>NUCLEOTIDE SEQUENCE [LARGE SCALE GENOMIC DNA]</scope>
    <source>
        <strain evidence="4 5">Sa2BVA3</strain>
    </source>
</reference>
<evidence type="ECO:0000313" key="4">
    <source>
        <dbReference type="EMBL" id="MBD7988243.1"/>
    </source>
</evidence>
<feature type="region of interest" description="Disordered" evidence="1">
    <location>
        <begin position="140"/>
        <end position="196"/>
    </location>
</feature>
<protein>
    <submittedName>
        <fullName evidence="4">DUF4124 domain-containing protein</fullName>
    </submittedName>
</protein>
<accession>A0ABR8UKC0</accession>
<keyword evidence="5" id="KW-1185">Reference proteome</keyword>
<dbReference type="EMBL" id="JACSQJ010000004">
    <property type="protein sequence ID" value="MBD7988243.1"/>
    <property type="molecule type" value="Genomic_DNA"/>
</dbReference>
<dbReference type="Pfam" id="PF13511">
    <property type="entry name" value="DUF4124"/>
    <property type="match status" value="1"/>
</dbReference>
<organism evidence="4 5">
    <name type="scientific">Luteimonas colneyensis</name>
    <dbReference type="NCBI Taxonomy" id="2762230"/>
    <lineage>
        <taxon>Bacteria</taxon>
        <taxon>Pseudomonadati</taxon>
        <taxon>Pseudomonadota</taxon>
        <taxon>Gammaproteobacteria</taxon>
        <taxon>Lysobacterales</taxon>
        <taxon>Lysobacteraceae</taxon>
        <taxon>Luteimonas</taxon>
    </lineage>
</organism>
<dbReference type="InterPro" id="IPR025392">
    <property type="entry name" value="DUF4124"/>
</dbReference>
<dbReference type="RefSeq" id="WP_191729432.1">
    <property type="nucleotide sequence ID" value="NZ_JACSQJ010000004.1"/>
</dbReference>
<evidence type="ECO:0000313" key="5">
    <source>
        <dbReference type="Proteomes" id="UP000647183"/>
    </source>
</evidence>
<evidence type="ECO:0000256" key="2">
    <source>
        <dbReference type="SAM" id="SignalP"/>
    </source>
</evidence>
<keyword evidence="2" id="KW-0732">Signal</keyword>
<comment type="caution">
    <text evidence="4">The sequence shown here is derived from an EMBL/GenBank/DDBJ whole genome shotgun (WGS) entry which is preliminary data.</text>
</comment>
<feature type="chain" id="PRO_5045754492" evidence="2">
    <location>
        <begin position="27"/>
        <end position="264"/>
    </location>
</feature>
<feature type="signal peptide" evidence="2">
    <location>
        <begin position="1"/>
        <end position="26"/>
    </location>
</feature>
<evidence type="ECO:0000259" key="3">
    <source>
        <dbReference type="Pfam" id="PF13511"/>
    </source>
</evidence>
<proteinExistence type="predicted"/>
<evidence type="ECO:0000256" key="1">
    <source>
        <dbReference type="SAM" id="MobiDB-lite"/>
    </source>
</evidence>
<name>A0ABR8UKC0_9GAMM</name>
<sequence>MSPVPARIAALLLPACLAGWSPVALAQDAGGDVTIYRCTGADGQVVIGNVPCPDAANQQVRSMVRPVDGTPPPRQAEAPLLPPPAPQPVVQYVQVATPQPLFECVRDDGSTYESDTGVGEERWVPAWSGGGWPLGGYGHGRSRPDPGRAGIGARGPTTRAGNGLSAPPVSRISIPSDPPRPDPDAAIGPRPRPPRGGHWHGVVGGYVERDPCTALPPMETCARLHDRREELRRRFFNAQQVERDTLRVEERGLNARIDRDCRTY</sequence>
<dbReference type="Proteomes" id="UP000647183">
    <property type="component" value="Unassembled WGS sequence"/>
</dbReference>
<feature type="domain" description="DUF4124" evidence="3">
    <location>
        <begin position="34"/>
        <end position="76"/>
    </location>
</feature>
<gene>
    <name evidence="4" type="ORF">H9645_09395</name>
</gene>